<proteinExistence type="predicted"/>
<dbReference type="InterPro" id="IPR057695">
    <property type="entry name" value="DUF7935"/>
</dbReference>
<sequence length="173" mass="19982">MEALIEFGKIILPAGLVLYAMYLVARMFIRKEFDSKLIEIKLKNTEIVLPLRLQAYERICLYLERITPKNLIVRLNVGGMTAIEFQHVLLHEVREEFSHNLSQQVYMSVPAWEVVKNAMDEIVMIINEAAGTLGQDAQSIDLARKVFERVMAQESLQVDRALVFVKEEIQKNF</sequence>
<feature type="transmembrane region" description="Helical" evidence="1">
    <location>
        <begin position="12"/>
        <end position="29"/>
    </location>
</feature>
<reference evidence="2" key="1">
    <citation type="submission" date="2022-09" db="EMBL/GenBank/DDBJ databases">
        <title>Comparative genomics and taxonomic characterization of three novel marine species of genus Reichenbachiella exhibiting antioxidant and polysaccharide degradation activities.</title>
        <authorList>
            <person name="Muhammad N."/>
            <person name="Lee Y.-J."/>
            <person name="Ko J."/>
            <person name="Kim S.-G."/>
        </authorList>
    </citation>
    <scope>NUCLEOTIDE SEQUENCE</scope>
    <source>
        <strain evidence="2">BKB1-1</strain>
    </source>
</reference>
<evidence type="ECO:0000313" key="2">
    <source>
        <dbReference type="EMBL" id="UXP30669.1"/>
    </source>
</evidence>
<keyword evidence="1" id="KW-0472">Membrane</keyword>
<evidence type="ECO:0000256" key="1">
    <source>
        <dbReference type="SAM" id="Phobius"/>
    </source>
</evidence>
<accession>A0ABY6CJG7</accession>
<gene>
    <name evidence="2" type="ORF">N6H18_09910</name>
</gene>
<keyword evidence="1" id="KW-1133">Transmembrane helix</keyword>
<dbReference type="Pfam" id="PF25589">
    <property type="entry name" value="DUF7935"/>
    <property type="match status" value="1"/>
</dbReference>
<evidence type="ECO:0000313" key="3">
    <source>
        <dbReference type="Proteomes" id="UP001065174"/>
    </source>
</evidence>
<dbReference type="EMBL" id="CP106679">
    <property type="protein sequence ID" value="UXP30669.1"/>
    <property type="molecule type" value="Genomic_DNA"/>
</dbReference>
<name>A0ABY6CJG7_9BACT</name>
<keyword evidence="1" id="KW-0812">Transmembrane</keyword>
<dbReference type="RefSeq" id="WP_262308115.1">
    <property type="nucleotide sequence ID" value="NZ_CP106679.1"/>
</dbReference>
<dbReference type="Proteomes" id="UP001065174">
    <property type="component" value="Chromosome"/>
</dbReference>
<protein>
    <submittedName>
        <fullName evidence="2">Uncharacterized protein</fullName>
    </submittedName>
</protein>
<keyword evidence="3" id="KW-1185">Reference proteome</keyword>
<organism evidence="2 3">
    <name type="scientific">Reichenbachiella agarivorans</name>
    <dbReference type="NCBI Taxonomy" id="2979464"/>
    <lineage>
        <taxon>Bacteria</taxon>
        <taxon>Pseudomonadati</taxon>
        <taxon>Bacteroidota</taxon>
        <taxon>Cytophagia</taxon>
        <taxon>Cytophagales</taxon>
        <taxon>Reichenbachiellaceae</taxon>
        <taxon>Reichenbachiella</taxon>
    </lineage>
</organism>